<sequence length="406" mass="44950">MSATQTNSIADAVYENRSFSLDTLSDRAFAFLFRGLVYPQIWEDPACDMAALQLTPQDHIICIASGGCNAMSYLTAEPASLTAVDLSPWHVELNRLKLAAAAHLPDHHSFYSVFGHADRMENSALLERYVLPHLDAQGQAFWKGRNGLRPRLSMFTRGFYRFGVLGRFLSAVHLVSRLGGVDFRPLLTAKSLADQDAFFNSQIAPLYDSRFVKFIARRRASLFGLGIPPAQYDKLAGDAGGDIIPVLKERTRKLFCDFPIDENYFAWQAANRAYKEDGTGPVPPYLEAAHFEALQGAEARATVVNRSITDVLAEAPDQSKSVYVLLDAQDWMTDAQLNALWDQITRTAQPGARVLFRTGGTDDILPGRVAAATLDQWSYDAEASETAFKTDRSAIYGGVHLYRKPA</sequence>
<gene>
    <name evidence="1" type="ORF">GFB49_16440</name>
</gene>
<dbReference type="InterPro" id="IPR021829">
    <property type="entry name" value="DUF3419"/>
</dbReference>
<comment type="caution">
    <text evidence="1">The sequence shown here is derived from an EMBL/GenBank/DDBJ whole genome shotgun (WGS) entry which is preliminary data.</text>
</comment>
<keyword evidence="2" id="KW-1185">Reference proteome</keyword>
<dbReference type="Pfam" id="PF11899">
    <property type="entry name" value="DUF3419"/>
    <property type="match status" value="1"/>
</dbReference>
<name>A0A843YN48_9RHOB</name>
<dbReference type="AlphaFoldDB" id="A0A843YN48"/>
<evidence type="ECO:0000313" key="2">
    <source>
        <dbReference type="Proteomes" id="UP000444174"/>
    </source>
</evidence>
<dbReference type="PANTHER" id="PTHR47473:SF1">
    <property type="entry name" value="METHYLTRANSFERASE DOMAIN-CONTAINING PROTEIN"/>
    <property type="match status" value="1"/>
</dbReference>
<dbReference type="Proteomes" id="UP000444174">
    <property type="component" value="Unassembled WGS sequence"/>
</dbReference>
<dbReference type="RefSeq" id="WP_153217040.1">
    <property type="nucleotide sequence ID" value="NZ_WIBF01000012.1"/>
</dbReference>
<organism evidence="1 2">
    <name type="scientific">Tritonibacter litoralis</name>
    <dbReference type="NCBI Taxonomy" id="2662264"/>
    <lineage>
        <taxon>Bacteria</taxon>
        <taxon>Pseudomonadati</taxon>
        <taxon>Pseudomonadota</taxon>
        <taxon>Alphaproteobacteria</taxon>
        <taxon>Rhodobacterales</taxon>
        <taxon>Paracoccaceae</taxon>
        <taxon>Tritonibacter</taxon>
    </lineage>
</organism>
<dbReference type="PANTHER" id="PTHR47473">
    <property type="entry name" value="BTA1P"/>
    <property type="match status" value="1"/>
</dbReference>
<dbReference type="EMBL" id="WIBF01000012">
    <property type="protein sequence ID" value="MQQ10057.1"/>
    <property type="molecule type" value="Genomic_DNA"/>
</dbReference>
<protein>
    <submittedName>
        <fullName evidence="1">DUF3419 family protein</fullName>
    </submittedName>
</protein>
<proteinExistence type="predicted"/>
<accession>A0A843YN48</accession>
<reference evidence="1 2" key="1">
    <citation type="submission" date="2019-10" db="EMBL/GenBank/DDBJ databases">
        <title>Epibacterium sp. nov., isolated from seawater.</title>
        <authorList>
            <person name="Zhang X."/>
            <person name="Li N."/>
        </authorList>
    </citation>
    <scope>NUCLEOTIDE SEQUENCE [LARGE SCALE GENOMIC DNA]</scope>
    <source>
        <strain evidence="1 2">SM1979</strain>
    </source>
</reference>
<evidence type="ECO:0000313" key="1">
    <source>
        <dbReference type="EMBL" id="MQQ10057.1"/>
    </source>
</evidence>